<keyword evidence="6 7" id="KW-0472">Membrane</keyword>
<dbReference type="AlphaFoldDB" id="A0A1E8GMK9"/>
<dbReference type="PANTHER" id="PTHR42718">
    <property type="entry name" value="MAJOR FACILITATOR SUPERFAMILY MULTIDRUG TRANSPORTER MFSC"/>
    <property type="match status" value="1"/>
</dbReference>
<proteinExistence type="predicted"/>
<evidence type="ECO:0000256" key="7">
    <source>
        <dbReference type="SAM" id="Phobius"/>
    </source>
</evidence>
<dbReference type="SUPFAM" id="SSF103473">
    <property type="entry name" value="MFS general substrate transporter"/>
    <property type="match status" value="1"/>
</dbReference>
<evidence type="ECO:0000256" key="5">
    <source>
        <dbReference type="ARBA" id="ARBA00022989"/>
    </source>
</evidence>
<dbReference type="NCBIfam" id="TIGR00711">
    <property type="entry name" value="efflux_EmrB"/>
    <property type="match status" value="1"/>
</dbReference>
<evidence type="ECO:0000313" key="10">
    <source>
        <dbReference type="Proteomes" id="UP000178622"/>
    </source>
</evidence>
<dbReference type="InterPro" id="IPR011701">
    <property type="entry name" value="MFS"/>
</dbReference>
<feature type="transmembrane region" description="Helical" evidence="7">
    <location>
        <begin position="289"/>
        <end position="306"/>
    </location>
</feature>
<dbReference type="GO" id="GO:0022857">
    <property type="term" value="F:transmembrane transporter activity"/>
    <property type="evidence" value="ECO:0007669"/>
    <property type="project" value="InterPro"/>
</dbReference>
<feature type="transmembrane region" description="Helical" evidence="7">
    <location>
        <begin position="147"/>
        <end position="167"/>
    </location>
</feature>
<dbReference type="PROSITE" id="PS50850">
    <property type="entry name" value="MFS"/>
    <property type="match status" value="1"/>
</dbReference>
<protein>
    <submittedName>
        <fullName evidence="9">Multidrug transporter</fullName>
    </submittedName>
</protein>
<dbReference type="OrthoDB" id="9816041at2"/>
<feature type="transmembrane region" description="Helical" evidence="7">
    <location>
        <begin position="86"/>
        <end position="106"/>
    </location>
</feature>
<dbReference type="Pfam" id="PF07690">
    <property type="entry name" value="MFS_1"/>
    <property type="match status" value="1"/>
</dbReference>
<gene>
    <name evidence="9" type="ORF">BG261_02570</name>
</gene>
<feature type="transmembrane region" description="Helical" evidence="7">
    <location>
        <begin position="326"/>
        <end position="347"/>
    </location>
</feature>
<feature type="transmembrane region" description="Helical" evidence="7">
    <location>
        <begin position="20"/>
        <end position="40"/>
    </location>
</feature>
<dbReference type="GO" id="GO:0005886">
    <property type="term" value="C:plasma membrane"/>
    <property type="evidence" value="ECO:0007669"/>
    <property type="project" value="UniProtKB-SubCell"/>
</dbReference>
<dbReference type="InterPro" id="IPR036259">
    <property type="entry name" value="MFS_trans_sf"/>
</dbReference>
<evidence type="ECO:0000313" key="9">
    <source>
        <dbReference type="EMBL" id="OFI49481.1"/>
    </source>
</evidence>
<evidence type="ECO:0000256" key="4">
    <source>
        <dbReference type="ARBA" id="ARBA00022692"/>
    </source>
</evidence>
<evidence type="ECO:0000256" key="2">
    <source>
        <dbReference type="ARBA" id="ARBA00022448"/>
    </source>
</evidence>
<keyword evidence="2" id="KW-0813">Transport</keyword>
<keyword evidence="5 7" id="KW-1133">Transmembrane helix</keyword>
<dbReference type="STRING" id="1859473.BG261_02570"/>
<feature type="domain" description="Major facilitator superfamily (MFS) profile" evidence="8">
    <location>
        <begin position="21"/>
        <end position="498"/>
    </location>
</feature>
<dbReference type="PANTHER" id="PTHR42718:SF24">
    <property type="entry name" value="MAJOR FACILITATOR SUPERFAMILY (MFS) PROFILE DOMAIN-CONTAINING PROTEIN"/>
    <property type="match status" value="1"/>
</dbReference>
<feature type="transmembrane region" description="Helical" evidence="7">
    <location>
        <begin position="354"/>
        <end position="373"/>
    </location>
</feature>
<feature type="transmembrane region" description="Helical" evidence="7">
    <location>
        <begin position="220"/>
        <end position="240"/>
    </location>
</feature>
<dbReference type="InterPro" id="IPR020846">
    <property type="entry name" value="MFS_dom"/>
</dbReference>
<dbReference type="CDD" id="cd17503">
    <property type="entry name" value="MFS_LmrB_MDR_like"/>
    <property type="match status" value="1"/>
</dbReference>
<name>A0A1E8GMK9_9LACT</name>
<organism evidence="9 10">
    <name type="scientific">Floricoccus tropicus</name>
    <dbReference type="NCBI Taxonomy" id="1859473"/>
    <lineage>
        <taxon>Bacteria</taxon>
        <taxon>Bacillati</taxon>
        <taxon>Bacillota</taxon>
        <taxon>Bacilli</taxon>
        <taxon>Lactobacillales</taxon>
        <taxon>Streptococcaceae</taxon>
        <taxon>Floricoccus</taxon>
    </lineage>
</organism>
<evidence type="ECO:0000259" key="8">
    <source>
        <dbReference type="PROSITE" id="PS50850"/>
    </source>
</evidence>
<reference evidence="10" key="1">
    <citation type="submission" date="2016-09" db="EMBL/GenBank/DDBJ databases">
        <title>Draft genome sequence of a novel species of the family Streptococcaceae isolated from flowers.</title>
        <authorList>
            <person name="Chuah L.-O."/>
            <person name="Yap K.-P."/>
            <person name="Thong K.L."/>
            <person name="Liong M.T."/>
            <person name="Ahmad R."/>
            <person name="Rusul G."/>
        </authorList>
    </citation>
    <scope>NUCLEOTIDE SEQUENCE [LARGE SCALE GENOMIC DNA]</scope>
    <source>
        <strain evidence="10">DF1</strain>
    </source>
</reference>
<sequence>MPSSNDQVLDIHGKKYNRWLMFILLLVGTFAGMLMQTSLGTAIPTLMKAFDINLSTAQQATTWFLLANGIVVPLSAYLMTRTSTKWLLFTAYALLLGGMTITYLTPEDSSHWIMFLGGRILAAIAVGITMPLMQVIAVNVFPENKRALALGLGGLVVGMAPAIGPTLSGWILDKDHVIFGINIVSSWRTIFVIPMIVIALVLLLTPFVMKDVIPNKKIKLDVLSLVLSSIGFGLFLWGFTNVAMDGWSSMNSVILPIIAGTIFIILFVLRQLRLKEPFLDVRVFKVRNFTITALIIILVTMAMYGVEMMLPTYLQNVHGLSPLDSGLTLLAGALMMGLISPIAGILYNKVGVRNLTLVGLTILAIGTIPFVFLSATTPTIFITVLYAIRMAGIALTMMPLTTSAMNALPIEETTHGTAANNTVRQLASSVVVALLTSITQNIINTNSPAKAMKDTNPMEFASKTIDASMDGFRVSFAVGLGFAVVGLIITIFFLRAKKDNAGGAK</sequence>
<comment type="subcellular location">
    <subcellularLocation>
        <location evidence="1">Cell membrane</location>
        <topology evidence="1">Multi-pass membrane protein</topology>
    </subcellularLocation>
</comment>
<dbReference type="RefSeq" id="WP_070791999.1">
    <property type="nucleotide sequence ID" value="NZ_MKIR01000012.1"/>
</dbReference>
<feature type="transmembrane region" description="Helical" evidence="7">
    <location>
        <begin position="252"/>
        <end position="269"/>
    </location>
</feature>
<evidence type="ECO:0000256" key="3">
    <source>
        <dbReference type="ARBA" id="ARBA00022475"/>
    </source>
</evidence>
<dbReference type="InterPro" id="IPR004638">
    <property type="entry name" value="EmrB-like"/>
</dbReference>
<feature type="transmembrane region" description="Helical" evidence="7">
    <location>
        <begin position="112"/>
        <end position="135"/>
    </location>
</feature>
<feature type="transmembrane region" description="Helical" evidence="7">
    <location>
        <begin position="60"/>
        <end position="79"/>
    </location>
</feature>
<accession>A0A1E8GMK9</accession>
<dbReference type="Proteomes" id="UP000178622">
    <property type="component" value="Unassembled WGS sequence"/>
</dbReference>
<evidence type="ECO:0000256" key="1">
    <source>
        <dbReference type="ARBA" id="ARBA00004651"/>
    </source>
</evidence>
<dbReference type="Gene3D" id="1.20.1250.20">
    <property type="entry name" value="MFS general substrate transporter like domains"/>
    <property type="match status" value="2"/>
</dbReference>
<keyword evidence="10" id="KW-1185">Reference proteome</keyword>
<comment type="caution">
    <text evidence="9">The sequence shown here is derived from an EMBL/GenBank/DDBJ whole genome shotgun (WGS) entry which is preliminary data.</text>
</comment>
<dbReference type="EMBL" id="MKIR01000012">
    <property type="protein sequence ID" value="OFI49481.1"/>
    <property type="molecule type" value="Genomic_DNA"/>
</dbReference>
<keyword evidence="4 7" id="KW-0812">Transmembrane</keyword>
<feature type="transmembrane region" description="Helical" evidence="7">
    <location>
        <begin position="379"/>
        <end position="400"/>
    </location>
</feature>
<feature type="transmembrane region" description="Helical" evidence="7">
    <location>
        <begin position="472"/>
        <end position="494"/>
    </location>
</feature>
<keyword evidence="3" id="KW-1003">Cell membrane</keyword>
<evidence type="ECO:0000256" key="6">
    <source>
        <dbReference type="ARBA" id="ARBA00023136"/>
    </source>
</evidence>
<feature type="transmembrane region" description="Helical" evidence="7">
    <location>
        <begin position="187"/>
        <end position="208"/>
    </location>
</feature>